<evidence type="ECO:0008006" key="3">
    <source>
        <dbReference type="Google" id="ProtNLM"/>
    </source>
</evidence>
<proteinExistence type="predicted"/>
<evidence type="ECO:0000313" key="2">
    <source>
        <dbReference type="Proteomes" id="UP000183567"/>
    </source>
</evidence>
<dbReference type="EMBL" id="LVVM01004351">
    <property type="protein sequence ID" value="OJA13146.1"/>
    <property type="molecule type" value="Genomic_DNA"/>
</dbReference>
<evidence type="ECO:0000313" key="1">
    <source>
        <dbReference type="EMBL" id="OJA13146.1"/>
    </source>
</evidence>
<reference evidence="1 2" key="1">
    <citation type="submission" date="2016-03" db="EMBL/GenBank/DDBJ databases">
        <title>Comparative genomics of the ectomycorrhizal sister species Rhizopogon vinicolor and Rhizopogon vesiculosus (Basidiomycota: Boletales) reveals a divergence of the mating type B locus.</title>
        <authorList>
            <person name="Mujic A.B."/>
            <person name="Kuo A."/>
            <person name="Tritt A."/>
            <person name="Lipzen A."/>
            <person name="Chen C."/>
            <person name="Johnson J."/>
            <person name="Sharma A."/>
            <person name="Barry K."/>
            <person name="Grigoriev I.V."/>
            <person name="Spatafora J.W."/>
        </authorList>
    </citation>
    <scope>NUCLEOTIDE SEQUENCE [LARGE SCALE GENOMIC DNA]</scope>
    <source>
        <strain evidence="1 2">AM-OR11-056</strain>
    </source>
</reference>
<sequence length="378" mass="42512">MEVLQGIDAGLSPTNPEPHLHCLPAELLQQIFLLIVHNLNGSDYPSIFSFEYTSPREYVISVNFAAPPLLFTRVCRLWRAVACSTTGLWSRVQVILPGGIKPLGQFLPSVLQFWLSCSGNRPLTLCIDSRPLIVKCGRRFRCLPDSEGNSQLLEILLAERGRWDMVTFVSSIREWEVKLDTLDTPGLRNLECNISDLKRFNAPNLSRLRIRGFSYVPAVPAGPTPTTTNIRYLHLDYASVHAICSTAVIFPHLQTLIVDRLFPPSESPLATRTCLKIQSMTLSIFEYPYMIRPKFMALFERLQLPMWQKLTLAGEPRKAEVALIISTLAATPCYPQVIDFQTPMPLNEVDAAIAEPLLSFVEEVTVRGEVLCRRALCD</sequence>
<protein>
    <recommendedName>
        <fullName evidence="3">F-box domain-containing protein</fullName>
    </recommendedName>
</protein>
<organism evidence="1 2">
    <name type="scientific">Rhizopogon vesiculosus</name>
    <dbReference type="NCBI Taxonomy" id="180088"/>
    <lineage>
        <taxon>Eukaryota</taxon>
        <taxon>Fungi</taxon>
        <taxon>Dikarya</taxon>
        <taxon>Basidiomycota</taxon>
        <taxon>Agaricomycotina</taxon>
        <taxon>Agaricomycetes</taxon>
        <taxon>Agaricomycetidae</taxon>
        <taxon>Boletales</taxon>
        <taxon>Suillineae</taxon>
        <taxon>Rhizopogonaceae</taxon>
        <taxon>Rhizopogon</taxon>
    </lineage>
</organism>
<dbReference type="OrthoDB" id="2269034at2759"/>
<keyword evidence="2" id="KW-1185">Reference proteome</keyword>
<accession>A0A1J8QUK6</accession>
<gene>
    <name evidence="1" type="ORF">AZE42_03650</name>
</gene>
<dbReference type="Proteomes" id="UP000183567">
    <property type="component" value="Unassembled WGS sequence"/>
</dbReference>
<dbReference type="STRING" id="180088.A0A1J8QUK6"/>
<dbReference type="AlphaFoldDB" id="A0A1J8QUK6"/>
<comment type="caution">
    <text evidence="1">The sequence shown here is derived from an EMBL/GenBank/DDBJ whole genome shotgun (WGS) entry which is preliminary data.</text>
</comment>
<name>A0A1J8QUK6_9AGAM</name>